<name>A0A9X3RQY3_9CORY</name>
<dbReference type="GeneID" id="301812497"/>
<evidence type="ECO:0000313" key="3">
    <source>
        <dbReference type="Proteomes" id="UP001146505"/>
    </source>
</evidence>
<reference evidence="2" key="1">
    <citation type="submission" date="2022-02" db="EMBL/GenBank/DDBJ databases">
        <title>Corynebacterium sp. from urogenital microbiome.</title>
        <authorList>
            <person name="Cappelli E.A."/>
            <person name="Ribeiro T.G."/>
            <person name="Peixe L."/>
        </authorList>
    </citation>
    <scope>NUCLEOTIDE SEQUENCE</scope>
    <source>
        <strain evidence="2">C9Ua_112</strain>
    </source>
</reference>
<dbReference type="AlphaFoldDB" id="A0A9X3RQY3"/>
<protein>
    <submittedName>
        <fullName evidence="2">Uncharacterized protein</fullName>
    </submittedName>
</protein>
<accession>A0A9X3RQY3</accession>
<dbReference type="Proteomes" id="UP001146505">
    <property type="component" value="Unassembled WGS sequence"/>
</dbReference>
<dbReference type="RefSeq" id="WP_034967887.1">
    <property type="nucleotide sequence ID" value="NZ_JAKMUV010000002.1"/>
</dbReference>
<dbReference type="Pfam" id="PF20381">
    <property type="entry name" value="Rv1476"/>
    <property type="match status" value="1"/>
</dbReference>
<dbReference type="EMBL" id="JAKMUV010000002">
    <property type="protein sequence ID" value="MCZ9304506.1"/>
    <property type="molecule type" value="Genomic_DNA"/>
</dbReference>
<sequence>MTDSPSPHTSDVTAQLIASFNDAPVYVAEGFPTEVESGTAGLSKELKEIVEAATKGESASKIGNLKIGYINNDGPMHNSLRDIAQKILDQTNADTVILKSPNQATAVSENLPRFAIESNAKILYGANSNPGATQEFLQQATSYEAPTGLANIGVLLALLVAALITSLFNLRNKRA</sequence>
<feature type="transmembrane region" description="Helical" evidence="1">
    <location>
        <begin position="148"/>
        <end position="170"/>
    </location>
</feature>
<keyword evidence="3" id="KW-1185">Reference proteome</keyword>
<keyword evidence="1" id="KW-0472">Membrane</keyword>
<proteinExistence type="predicted"/>
<organism evidence="2 3">
    <name type="scientific">Corynebacterium macclintockiae</name>
    <dbReference type="NCBI Taxonomy" id="2913501"/>
    <lineage>
        <taxon>Bacteria</taxon>
        <taxon>Bacillati</taxon>
        <taxon>Actinomycetota</taxon>
        <taxon>Actinomycetes</taxon>
        <taxon>Mycobacteriales</taxon>
        <taxon>Corynebacteriaceae</taxon>
        <taxon>Corynebacterium</taxon>
    </lineage>
</organism>
<dbReference type="InterPro" id="IPR046498">
    <property type="entry name" value="Rv1476-like"/>
</dbReference>
<gene>
    <name evidence="2" type="ORF">L8U58_02990</name>
</gene>
<evidence type="ECO:0000256" key="1">
    <source>
        <dbReference type="SAM" id="Phobius"/>
    </source>
</evidence>
<keyword evidence="1" id="KW-0812">Transmembrane</keyword>
<keyword evidence="1" id="KW-1133">Transmembrane helix</keyword>
<comment type="caution">
    <text evidence="2">The sequence shown here is derived from an EMBL/GenBank/DDBJ whole genome shotgun (WGS) entry which is preliminary data.</text>
</comment>
<evidence type="ECO:0000313" key="2">
    <source>
        <dbReference type="EMBL" id="MCZ9304506.1"/>
    </source>
</evidence>